<evidence type="ECO:0000256" key="6">
    <source>
        <dbReference type="ARBA" id="ARBA00022692"/>
    </source>
</evidence>
<dbReference type="GO" id="GO:0008120">
    <property type="term" value="F:ceramide glucosyltransferase activity"/>
    <property type="evidence" value="ECO:0007669"/>
    <property type="project" value="TreeGrafter"/>
</dbReference>
<organism evidence="10 11">
    <name type="scientific">Pseudooceanicola albus</name>
    <dbReference type="NCBI Taxonomy" id="2692189"/>
    <lineage>
        <taxon>Bacteria</taxon>
        <taxon>Pseudomonadati</taxon>
        <taxon>Pseudomonadota</taxon>
        <taxon>Alphaproteobacteria</taxon>
        <taxon>Rhodobacterales</taxon>
        <taxon>Paracoccaceae</taxon>
        <taxon>Pseudooceanicola</taxon>
    </lineage>
</organism>
<gene>
    <name evidence="10" type="ORF">GR170_15095</name>
</gene>
<dbReference type="PANTHER" id="PTHR12726">
    <property type="entry name" value="CERAMIDE GLUCOSYLTRANSFERASE"/>
    <property type="match status" value="1"/>
</dbReference>
<dbReference type="GO" id="GO:0006679">
    <property type="term" value="P:glucosylceramide biosynthetic process"/>
    <property type="evidence" value="ECO:0007669"/>
    <property type="project" value="TreeGrafter"/>
</dbReference>
<keyword evidence="5 10" id="KW-0808">Transferase</keyword>
<evidence type="ECO:0000256" key="7">
    <source>
        <dbReference type="ARBA" id="ARBA00022989"/>
    </source>
</evidence>
<keyword evidence="7 9" id="KW-1133">Transmembrane helix</keyword>
<reference evidence="10 11" key="1">
    <citation type="submission" date="2019-12" db="EMBL/GenBank/DDBJ databases">
        <authorList>
            <person name="Li M."/>
        </authorList>
    </citation>
    <scope>NUCLEOTIDE SEQUENCE [LARGE SCALE GENOMIC DNA]</scope>
    <source>
        <strain evidence="10 11">GBMRC 2024</strain>
    </source>
</reference>
<keyword evidence="4" id="KW-0328">Glycosyltransferase</keyword>
<evidence type="ECO:0000256" key="5">
    <source>
        <dbReference type="ARBA" id="ARBA00022679"/>
    </source>
</evidence>
<dbReference type="CDD" id="cd02520">
    <property type="entry name" value="Glucosylceramide_synthase"/>
    <property type="match status" value="1"/>
</dbReference>
<keyword evidence="11" id="KW-1185">Reference proteome</keyword>
<dbReference type="AlphaFoldDB" id="A0A6L7G6L1"/>
<dbReference type="RefSeq" id="WP_160895295.1">
    <property type="nucleotide sequence ID" value="NZ_WUMU01000017.1"/>
</dbReference>
<accession>A0A6L7G6L1</accession>
<evidence type="ECO:0000256" key="9">
    <source>
        <dbReference type="SAM" id="Phobius"/>
    </source>
</evidence>
<dbReference type="Gene3D" id="3.90.550.10">
    <property type="entry name" value="Spore Coat Polysaccharide Biosynthesis Protein SpsA, Chain A"/>
    <property type="match status" value="1"/>
</dbReference>
<feature type="transmembrane region" description="Helical" evidence="9">
    <location>
        <begin position="278"/>
        <end position="302"/>
    </location>
</feature>
<comment type="subcellular location">
    <subcellularLocation>
        <location evidence="1">Membrane</location>
        <topology evidence="1">Multi-pass membrane protein</topology>
    </subcellularLocation>
</comment>
<dbReference type="GO" id="GO:0016020">
    <property type="term" value="C:membrane"/>
    <property type="evidence" value="ECO:0007669"/>
    <property type="project" value="UniProtKB-SubCell"/>
</dbReference>
<dbReference type="SUPFAM" id="SSF53448">
    <property type="entry name" value="Nucleotide-diphospho-sugar transferases"/>
    <property type="match status" value="1"/>
</dbReference>
<comment type="pathway">
    <text evidence="2">Lipid metabolism; sphingolipid metabolism.</text>
</comment>
<evidence type="ECO:0000313" key="11">
    <source>
        <dbReference type="Proteomes" id="UP000477911"/>
    </source>
</evidence>
<keyword evidence="6 9" id="KW-0812">Transmembrane</keyword>
<keyword evidence="8 9" id="KW-0472">Membrane</keyword>
<dbReference type="Proteomes" id="UP000477911">
    <property type="component" value="Unassembled WGS sequence"/>
</dbReference>
<dbReference type="EMBL" id="WUMU01000017">
    <property type="protein sequence ID" value="MXN19167.1"/>
    <property type="molecule type" value="Genomic_DNA"/>
</dbReference>
<protein>
    <submittedName>
        <fullName evidence="10">Glycosyltransferase</fullName>
    </submittedName>
</protein>
<evidence type="ECO:0000256" key="3">
    <source>
        <dbReference type="ARBA" id="ARBA00004991"/>
    </source>
</evidence>
<dbReference type="Pfam" id="PF13506">
    <property type="entry name" value="Glyco_transf_21"/>
    <property type="match status" value="1"/>
</dbReference>
<evidence type="ECO:0000313" key="10">
    <source>
        <dbReference type="EMBL" id="MXN19167.1"/>
    </source>
</evidence>
<evidence type="ECO:0000256" key="2">
    <source>
        <dbReference type="ARBA" id="ARBA00004760"/>
    </source>
</evidence>
<name>A0A6L7G6L1_9RHOB</name>
<dbReference type="InterPro" id="IPR029044">
    <property type="entry name" value="Nucleotide-diphossugar_trans"/>
</dbReference>
<evidence type="ECO:0000256" key="4">
    <source>
        <dbReference type="ARBA" id="ARBA00022676"/>
    </source>
</evidence>
<comment type="pathway">
    <text evidence="3">Sphingolipid metabolism.</text>
</comment>
<dbReference type="InterPro" id="IPR025993">
    <property type="entry name" value="Ceramide_glucosylTrfase"/>
</dbReference>
<evidence type="ECO:0000256" key="1">
    <source>
        <dbReference type="ARBA" id="ARBA00004141"/>
    </source>
</evidence>
<evidence type="ECO:0000256" key="8">
    <source>
        <dbReference type="ARBA" id="ARBA00023136"/>
    </source>
</evidence>
<sequence>MESVLLIICPVLVAIPLAVHLMTLTLAAWRYRGAEPPVRPFLASPPVTLIRPVRGLDPAELATLASTFKLDYPNLEILFCAAEGDDPALPFIRDLMAARPKVNARILVGDRHFSGNPKLNNVEKGWEASTGEIVVMTDSNLMLPEDYIWRLVERFEPGVGMVSGPPIGRGAENVWAAVECAFLNTNQARWQLAADALGHGFAQGKTLAYRRDVLEAGGGVQALAGNLAEDVASTKMVRAQGLRVRLTNRLYDQPVPKRTPRTVWARQLRWSQIRREGFPLIFLAEILQGPLLSVVGLAGLWSMGALPDWTVPILLCGWYGMEWGMARLAGWPSGLRDLFAMILRDLLLPVVWYATWFGGGLTWQGQAVTRKKSSRTKGHHVRT</sequence>
<comment type="caution">
    <text evidence="10">The sequence shown here is derived from an EMBL/GenBank/DDBJ whole genome shotgun (WGS) entry which is preliminary data.</text>
</comment>
<feature type="transmembrane region" description="Helical" evidence="9">
    <location>
        <begin position="346"/>
        <end position="365"/>
    </location>
</feature>
<dbReference type="PANTHER" id="PTHR12726:SF0">
    <property type="entry name" value="CERAMIDE GLUCOSYLTRANSFERASE"/>
    <property type="match status" value="1"/>
</dbReference>
<proteinExistence type="predicted"/>